<keyword evidence="2" id="KW-1185">Reference proteome</keyword>
<name>A0A4S4FYQ4_9MICO</name>
<evidence type="ECO:0000313" key="1">
    <source>
        <dbReference type="EMBL" id="THG35588.1"/>
    </source>
</evidence>
<evidence type="ECO:0008006" key="3">
    <source>
        <dbReference type="Google" id="ProtNLM"/>
    </source>
</evidence>
<dbReference type="AlphaFoldDB" id="A0A4S4FYQ4"/>
<dbReference type="Proteomes" id="UP000307380">
    <property type="component" value="Unassembled WGS sequence"/>
</dbReference>
<dbReference type="RefSeq" id="WP_136423158.1">
    <property type="nucleotide sequence ID" value="NZ_OZ241748.1"/>
</dbReference>
<comment type="caution">
    <text evidence="1">The sequence shown here is derived from an EMBL/GenBank/DDBJ whole genome shotgun (WGS) entry which is preliminary data.</text>
</comment>
<evidence type="ECO:0000313" key="2">
    <source>
        <dbReference type="Proteomes" id="UP000307380"/>
    </source>
</evidence>
<reference evidence="1 2" key="1">
    <citation type="submission" date="2019-04" db="EMBL/GenBank/DDBJ databases">
        <authorList>
            <person name="Jiang L."/>
        </authorList>
    </citation>
    <scope>NUCLEOTIDE SEQUENCE [LARGE SCALE GENOMIC DNA]</scope>
    <source>
        <strain evidence="1 2">YIM 131861</strain>
    </source>
</reference>
<gene>
    <name evidence="1" type="ORF">E6C70_05990</name>
</gene>
<accession>A0A4S4FYQ4</accession>
<protein>
    <recommendedName>
        <fullName evidence="3">Asp23/Gls24 family envelope stress response protein</fullName>
    </recommendedName>
</protein>
<dbReference type="EMBL" id="SSSN01000003">
    <property type="protein sequence ID" value="THG35588.1"/>
    <property type="molecule type" value="Genomic_DNA"/>
</dbReference>
<proteinExistence type="predicted"/>
<organism evidence="1 2">
    <name type="scientific">Orlajensenia flava</name>
    <dbReference type="NCBI Taxonomy" id="2565934"/>
    <lineage>
        <taxon>Bacteria</taxon>
        <taxon>Bacillati</taxon>
        <taxon>Actinomycetota</taxon>
        <taxon>Actinomycetes</taxon>
        <taxon>Micrococcales</taxon>
        <taxon>Microbacteriaceae</taxon>
        <taxon>Orlajensenia</taxon>
    </lineage>
</organism>
<sequence length="120" mass="12410">MKANGTTPSLAGRVERVVTEHPGVRLLYSAQPVVLEAAVTALTGVLPDAVTSVVMVGGAVDRVVVTERPDGTGVRVSVGLWDDAPTAPTCRELHARIASELQSAGAAHPFDIFVRVASIG</sequence>